<feature type="transmembrane region" description="Helical" evidence="13">
    <location>
        <begin position="74"/>
        <end position="93"/>
    </location>
</feature>
<protein>
    <submittedName>
        <fullName evidence="15">Ferric reductase-like transmembrane domain-containing protein</fullName>
    </submittedName>
</protein>
<dbReference type="CDD" id="cd06198">
    <property type="entry name" value="FNR_like_3"/>
    <property type="match status" value="1"/>
</dbReference>
<dbReference type="InterPro" id="IPR013130">
    <property type="entry name" value="Fe3_Rdtase_TM_dom"/>
</dbReference>
<feature type="transmembrane region" description="Helical" evidence="13">
    <location>
        <begin position="181"/>
        <end position="203"/>
    </location>
</feature>
<evidence type="ECO:0000256" key="13">
    <source>
        <dbReference type="SAM" id="Phobius"/>
    </source>
</evidence>
<evidence type="ECO:0000256" key="12">
    <source>
        <dbReference type="ARBA" id="ARBA00023136"/>
    </source>
</evidence>
<keyword evidence="7" id="KW-0274">FAD</keyword>
<evidence type="ECO:0000313" key="15">
    <source>
        <dbReference type="EMBL" id="MEF2114858.1"/>
    </source>
</evidence>
<feature type="transmembrane region" description="Helical" evidence="13">
    <location>
        <begin position="151"/>
        <end position="169"/>
    </location>
</feature>
<comment type="subcellular location">
    <subcellularLocation>
        <location evidence="2">Membrane</location>
        <topology evidence="2">Multi-pass membrane protein</topology>
    </subcellularLocation>
</comment>
<evidence type="ECO:0000256" key="11">
    <source>
        <dbReference type="ARBA" id="ARBA00023014"/>
    </source>
</evidence>
<evidence type="ECO:0000256" key="2">
    <source>
        <dbReference type="ARBA" id="ARBA00004141"/>
    </source>
</evidence>
<feature type="domain" description="FAD-binding FR-type" evidence="14">
    <location>
        <begin position="207"/>
        <end position="307"/>
    </location>
</feature>
<evidence type="ECO:0000256" key="8">
    <source>
        <dbReference type="ARBA" id="ARBA00022989"/>
    </source>
</evidence>
<reference evidence="15 16" key="1">
    <citation type="submission" date="2023-11" db="EMBL/GenBank/DDBJ databases">
        <title>Draft genome sequence of a psychrophilic Clostridium strain from permafrost water brine.</title>
        <authorList>
            <person name="Shcherbakova V.A."/>
            <person name="Trubitsyn V.E."/>
            <person name="Zakharyuk A.G."/>
        </authorList>
    </citation>
    <scope>NUCLEOTIDE SEQUENCE [LARGE SCALE GENOMIC DNA]</scope>
    <source>
        <strain evidence="15 16">14F</strain>
    </source>
</reference>
<dbReference type="InterPro" id="IPR017927">
    <property type="entry name" value="FAD-bd_FR_type"/>
</dbReference>
<comment type="cofactor">
    <cofactor evidence="1">
        <name>FAD</name>
        <dbReference type="ChEBI" id="CHEBI:57692"/>
    </cofactor>
</comment>
<dbReference type="Pfam" id="PF00175">
    <property type="entry name" value="NAD_binding_1"/>
    <property type="match status" value="1"/>
</dbReference>
<evidence type="ECO:0000256" key="9">
    <source>
        <dbReference type="ARBA" id="ARBA00023002"/>
    </source>
</evidence>
<dbReference type="PANTHER" id="PTHR47354">
    <property type="entry name" value="NADH OXIDOREDUCTASE HCR"/>
    <property type="match status" value="1"/>
</dbReference>
<evidence type="ECO:0000313" key="16">
    <source>
        <dbReference type="Proteomes" id="UP001498469"/>
    </source>
</evidence>
<evidence type="ECO:0000256" key="5">
    <source>
        <dbReference type="ARBA" id="ARBA00022714"/>
    </source>
</evidence>
<name>A0ABU7UUA7_9CLOT</name>
<dbReference type="InterPro" id="IPR013112">
    <property type="entry name" value="FAD-bd_8"/>
</dbReference>
<dbReference type="Proteomes" id="UP001498469">
    <property type="component" value="Unassembled WGS sequence"/>
</dbReference>
<feature type="transmembrane region" description="Helical" evidence="13">
    <location>
        <begin position="36"/>
        <end position="54"/>
    </location>
</feature>
<dbReference type="InterPro" id="IPR001433">
    <property type="entry name" value="OxRdtase_FAD/NAD-bd"/>
</dbReference>
<evidence type="ECO:0000259" key="14">
    <source>
        <dbReference type="PROSITE" id="PS51384"/>
    </source>
</evidence>
<accession>A0ABU7UUA7</accession>
<proteinExistence type="predicted"/>
<evidence type="ECO:0000256" key="6">
    <source>
        <dbReference type="ARBA" id="ARBA00022723"/>
    </source>
</evidence>
<evidence type="ECO:0000256" key="1">
    <source>
        <dbReference type="ARBA" id="ARBA00001974"/>
    </source>
</evidence>
<comment type="caution">
    <text evidence="15">The sequence shown here is derived from an EMBL/GenBank/DDBJ whole genome shotgun (WGS) entry which is preliminary data.</text>
</comment>
<keyword evidence="6" id="KW-0479">Metal-binding</keyword>
<sequence length="430" mass="49149">MKKKFGFLLILFTFILTYICWLFVQPLSSIPSARQYSQLVAGMALVGFALVNFISTRNPILEKCFNGLDKSYIYHKYLSIISLILVIMHTQLLDAGGKPERSLAIAQNLSKGARNSGHIFKTFGSISMYLFIGLVILALIAKKLNYERWKLIHKIMFIPYIIGIIHYYGSSNYAVFGLDSFSIFLNIINFIGIVSVIYSIFIYETSSFKYKFTIEKLELVANSMIEITGKTLGRSMEFLPGQFAFLKLPGKENNFPSHPFSISQAPKKGEIQFTIKALGDHTGKLLDTLKVGHEFLVSGPHGKFNYITGSKKQIWIAGGIGITPFRSFYQSDIPEDYSIDFFYAFNNKEEGAYIEEIMKLPKRNNLRVHLLNSKEEGFLSGEKIIKYVNKTDPVDVYFCGPKPMREILKKQLKENQLNIIDFHYDNFQFK</sequence>
<keyword evidence="5" id="KW-0001">2Fe-2S</keyword>
<evidence type="ECO:0000256" key="4">
    <source>
        <dbReference type="ARBA" id="ARBA00022692"/>
    </source>
</evidence>
<keyword evidence="10" id="KW-0408">Iron</keyword>
<dbReference type="Pfam" id="PF08022">
    <property type="entry name" value="FAD_binding_8"/>
    <property type="match status" value="1"/>
</dbReference>
<keyword evidence="3" id="KW-0285">Flavoprotein</keyword>
<keyword evidence="11" id="KW-0411">Iron-sulfur</keyword>
<keyword evidence="16" id="KW-1185">Reference proteome</keyword>
<keyword evidence="8 13" id="KW-1133">Transmembrane helix</keyword>
<feature type="transmembrane region" description="Helical" evidence="13">
    <location>
        <begin position="7"/>
        <end position="24"/>
    </location>
</feature>
<keyword evidence="9" id="KW-0560">Oxidoreductase</keyword>
<keyword evidence="4 13" id="KW-0812">Transmembrane</keyword>
<gene>
    <name evidence="15" type="ORF">SJI18_21455</name>
</gene>
<dbReference type="EMBL" id="JAZHFS010000032">
    <property type="protein sequence ID" value="MEF2114858.1"/>
    <property type="molecule type" value="Genomic_DNA"/>
</dbReference>
<evidence type="ECO:0000256" key="3">
    <source>
        <dbReference type="ARBA" id="ARBA00022630"/>
    </source>
</evidence>
<dbReference type="PROSITE" id="PS51384">
    <property type="entry name" value="FAD_FR"/>
    <property type="match status" value="1"/>
</dbReference>
<dbReference type="PANTHER" id="PTHR47354:SF8">
    <property type="entry name" value="1,2-PHENYLACETYL-COA EPOXIDASE, SUBUNIT E"/>
    <property type="match status" value="1"/>
</dbReference>
<feature type="transmembrane region" description="Helical" evidence="13">
    <location>
        <begin position="119"/>
        <end position="139"/>
    </location>
</feature>
<evidence type="ECO:0000256" key="10">
    <source>
        <dbReference type="ARBA" id="ARBA00023004"/>
    </source>
</evidence>
<keyword evidence="12 13" id="KW-0472">Membrane</keyword>
<dbReference type="InterPro" id="IPR050415">
    <property type="entry name" value="MRET"/>
</dbReference>
<dbReference type="Pfam" id="PF01794">
    <property type="entry name" value="Ferric_reduct"/>
    <property type="match status" value="1"/>
</dbReference>
<dbReference type="RefSeq" id="WP_216254852.1">
    <property type="nucleotide sequence ID" value="NZ_JAZHFS010000032.1"/>
</dbReference>
<evidence type="ECO:0000256" key="7">
    <source>
        <dbReference type="ARBA" id="ARBA00022827"/>
    </source>
</evidence>
<organism evidence="15 16">
    <name type="scientific">Clostridium frigoriphilum</name>
    <dbReference type="NCBI Taxonomy" id="443253"/>
    <lineage>
        <taxon>Bacteria</taxon>
        <taxon>Bacillati</taxon>
        <taxon>Bacillota</taxon>
        <taxon>Clostridia</taxon>
        <taxon>Eubacteriales</taxon>
        <taxon>Clostridiaceae</taxon>
        <taxon>Clostridium</taxon>
    </lineage>
</organism>